<dbReference type="PANTHER" id="PTHR36251">
    <property type="entry name" value="FELS-1 PROPHAGE HOST SPECIFICITY PROTEIN-RELATED"/>
    <property type="match status" value="1"/>
</dbReference>
<feature type="domain" description="Fibronectin type-III" evidence="2">
    <location>
        <begin position="718"/>
        <end position="814"/>
    </location>
</feature>
<dbReference type="InterPro" id="IPR032876">
    <property type="entry name" value="J_dom"/>
</dbReference>
<proteinExistence type="predicted"/>
<dbReference type="InterPro" id="IPR003961">
    <property type="entry name" value="FN3_dom"/>
</dbReference>
<protein>
    <submittedName>
        <fullName evidence="3">Host specificity protein</fullName>
    </submittedName>
</protein>
<evidence type="ECO:0000313" key="4">
    <source>
        <dbReference type="Proteomes" id="UP000017133"/>
    </source>
</evidence>
<dbReference type="Pfam" id="PF09327">
    <property type="entry name" value="Phage_Tail_Tip"/>
    <property type="match status" value="1"/>
</dbReference>
<feature type="region of interest" description="Disordered" evidence="1">
    <location>
        <begin position="1"/>
        <end position="20"/>
    </location>
</feature>
<dbReference type="SUPFAM" id="SSF49265">
    <property type="entry name" value="Fibronectin type III"/>
    <property type="match status" value="2"/>
</dbReference>
<evidence type="ECO:0000256" key="1">
    <source>
        <dbReference type="SAM" id="MobiDB-lite"/>
    </source>
</evidence>
<dbReference type="EMBL" id="AXDT01000042">
    <property type="protein sequence ID" value="ERT14076.1"/>
    <property type="molecule type" value="Genomic_DNA"/>
</dbReference>
<dbReference type="AlphaFoldDB" id="U7R5E4"/>
<dbReference type="InterPro" id="IPR013783">
    <property type="entry name" value="Ig-like_fold"/>
</dbReference>
<dbReference type="Proteomes" id="UP000017133">
    <property type="component" value="Unassembled WGS sequence"/>
</dbReference>
<dbReference type="Pfam" id="PF24801">
    <property type="entry name" value="FNIII-A_GpJ"/>
    <property type="match status" value="1"/>
</dbReference>
<dbReference type="InterPro" id="IPR055385">
    <property type="entry name" value="GpJ_HDII-ins2"/>
</dbReference>
<accession>U7R5E4</accession>
<dbReference type="Pfam" id="PF13550">
    <property type="entry name" value="Phage-tail_3"/>
    <property type="match status" value="1"/>
</dbReference>
<dbReference type="PROSITE" id="PS50853">
    <property type="entry name" value="FN3"/>
    <property type="match status" value="1"/>
</dbReference>
<reference evidence="3 4" key="1">
    <citation type="submission" date="2013-10" db="EMBL/GenBank/DDBJ databases">
        <title>Whole Genome Shotgun Sequence of Photorhabdus temperata J3.</title>
        <authorList>
            <person name="Park G.-S."/>
            <person name="Hong S.-J."/>
            <person name="Shin J.-H."/>
        </authorList>
    </citation>
    <scope>NUCLEOTIDE SEQUENCE [LARGE SCALE GENOMIC DNA]</scope>
    <source>
        <strain evidence="3 4">J3</strain>
    </source>
</reference>
<organism evidence="3 4">
    <name type="scientific">Photorhabdus temperata J3</name>
    <dbReference type="NCBI Taxonomy" id="1389415"/>
    <lineage>
        <taxon>Bacteria</taxon>
        <taxon>Pseudomonadati</taxon>
        <taxon>Pseudomonadota</taxon>
        <taxon>Gammaproteobacteria</taxon>
        <taxon>Enterobacterales</taxon>
        <taxon>Morganellaceae</taxon>
        <taxon>Photorhabdus</taxon>
    </lineage>
</organism>
<dbReference type="CDD" id="cd00063">
    <property type="entry name" value="FN3"/>
    <property type="match status" value="1"/>
</dbReference>
<keyword evidence="4" id="KW-1185">Reference proteome</keyword>
<dbReference type="InterPro" id="IPR036116">
    <property type="entry name" value="FN3_sf"/>
</dbReference>
<dbReference type="SMART" id="SM00060">
    <property type="entry name" value="FN3"/>
    <property type="match status" value="2"/>
</dbReference>
<evidence type="ECO:0000259" key="2">
    <source>
        <dbReference type="PROSITE" id="PS50853"/>
    </source>
</evidence>
<dbReference type="PATRIC" id="fig|1389415.4.peg.1073"/>
<dbReference type="PANTHER" id="PTHR36251:SF2">
    <property type="entry name" value="GIFSY-2 PROPHAGE HOST SPECIFICITY PROTEIN J, PHAGE LAMBDA"/>
    <property type="match status" value="1"/>
</dbReference>
<evidence type="ECO:0000313" key="3">
    <source>
        <dbReference type="EMBL" id="ERT14076.1"/>
    </source>
</evidence>
<feature type="compositionally biased region" description="Basic residues" evidence="1">
    <location>
        <begin position="1"/>
        <end position="11"/>
    </location>
</feature>
<dbReference type="InterPro" id="IPR015406">
    <property type="entry name" value="GpJ_CSF"/>
</dbReference>
<dbReference type="RefSeq" id="WP_023044007.1">
    <property type="nucleotide sequence ID" value="NZ_AXDT01000042.1"/>
</dbReference>
<sequence length="1128" mass="124811">MAKIIKGRKGGGGKQRTPIEAPDSIQSISKAKLLLALGEGEFAGGLEGTNIYLDDTPIANDDGSLNFAGVKWEFRPGTQSQEYIQGIPAAENEIRIGTELKSDHPWIRAVSNTKLSAVRLRLGWPNLQRQKESNGDTVGYRIEYAIDVATDGGAYKEVLKAAVDGKTTTLYERSYRIDLPSATTGWQIRVRRLTPNQNTVRIADKMLLQAITEIIDAKLRYPNTALLYVEFDSKQFPDIPRISCKPKGRVIRVPSNYDPVTRAYSGIWDGTFKWAYSDNPAWIFYDLILSDMFGLGSRINSTLVSEAELYRIAQYCDQLVPDGRGGDGKEPRFTCNVYIQSRNDAWTVLHDLAAIFRGMTYWGQYQLVALADMPRDMDYIFNHSNVINGKFSYTSASERTRYTTAMVSWSDPDNHYADAIEPVFENALVRRYGINQTEITAIGCTRQSEANRRGRWILLTNSEDDAISFSVGLEGQIPLPGHIIGVANRNRAGRIIGGRISAVSERNITLDRKPDAKEGDRLLINLPGGKSEGRTIQAVNEKVVTVTTAYSETPAVESGWAIDADDLFVQQFRVTGVRDKGDNTFEISAVHHDPDKYARIDTGARIDERPISVIPPGVQAPPKNVAISSYSTTHQGIAITTLRVTWDAVENAIAYESEWRKDNGNWVSAPRTSALGFEVDNIYAGRYQARVRAINASEISSVWANASETMLKGKEGNPPVPLNFRTTPIIFGIQIDWNFGDDTSDTQHTEIQYSKTNDGNDLMLLSDVPYPQRTYTMQGLAAGVAFYFRARLVDKTGNQSQWTEFIKGASSSDASWIIDAAGDQFLSTDAGKALQSQIDDNAEAALENAAARDADIKRWMKENGNRKAEIVEIREVQVSDKQSFARYQQQVSSQFGNTNSSILDIKTSVSKLNESTAKDINQVKAEVNDNTNKITLAKGLIQENKTAIANTDNALSEYNTQTSAEFKKQRALIDTKATTVFDKKGDGSAIYTVKAGINYNGQYYGAGMVIGSEVKNGQVTTNIGFNAETFGVFNPANNKLESVFFIKNGQVFMRSAFIDSATIQELLVNVDLKSVNYIPNKSGFRIDANTGLMEMNGTNGGYRTQLTSRGFYLFDKNGTAIVECGVFL</sequence>
<name>U7R5E4_PHOTE</name>
<gene>
    <name evidence="3" type="ORF">O185_05430</name>
</gene>
<dbReference type="Gene3D" id="2.60.40.10">
    <property type="entry name" value="Immunoglobulins"/>
    <property type="match status" value="2"/>
</dbReference>
<comment type="caution">
    <text evidence="3">The sequence shown here is derived from an EMBL/GenBank/DDBJ whole genome shotgun (WGS) entry which is preliminary data.</text>
</comment>
<dbReference type="InterPro" id="IPR053171">
    <property type="entry name" value="Viral_Tip_Attach_Protein"/>
</dbReference>